<dbReference type="Gene3D" id="1.10.287.70">
    <property type="match status" value="1"/>
</dbReference>
<evidence type="ECO:0000313" key="4">
    <source>
        <dbReference type="Proteomes" id="UP000252387"/>
    </source>
</evidence>
<feature type="transmembrane region" description="Helical" evidence="1">
    <location>
        <begin position="95"/>
        <end position="114"/>
    </location>
</feature>
<dbReference type="Proteomes" id="UP000252387">
    <property type="component" value="Unassembled WGS sequence"/>
</dbReference>
<feature type="transmembrane region" description="Helical" evidence="1">
    <location>
        <begin position="201"/>
        <end position="218"/>
    </location>
</feature>
<dbReference type="InterPro" id="IPR013099">
    <property type="entry name" value="K_chnl_dom"/>
</dbReference>
<dbReference type="AlphaFoldDB" id="A0A368KFT6"/>
<feature type="transmembrane region" description="Helical" evidence="1">
    <location>
        <begin position="126"/>
        <end position="147"/>
    </location>
</feature>
<dbReference type="SUPFAM" id="SSF81324">
    <property type="entry name" value="Voltage-gated potassium channels"/>
    <property type="match status" value="1"/>
</dbReference>
<keyword evidence="1" id="KW-0472">Membrane</keyword>
<keyword evidence="1" id="KW-1133">Transmembrane helix</keyword>
<dbReference type="OrthoDB" id="4837979at2"/>
<accession>A0A368KFT6</accession>
<evidence type="ECO:0000256" key="1">
    <source>
        <dbReference type="SAM" id="Phobius"/>
    </source>
</evidence>
<dbReference type="EMBL" id="QFWQ01000003">
    <property type="protein sequence ID" value="RCS30771.1"/>
    <property type="molecule type" value="Genomic_DNA"/>
</dbReference>
<reference evidence="3 4" key="1">
    <citation type="submission" date="2018-05" db="EMBL/GenBank/DDBJ databases">
        <title>Draft genome sequence of Rhodanobacter denitrificans Yn1 isolated from gold copper mine.</title>
        <authorList>
            <person name="Yang N."/>
            <person name="Mazhar H.S."/>
            <person name="Rensing C."/>
        </authorList>
    </citation>
    <scope>NUCLEOTIDE SEQUENCE [LARGE SCALE GENOMIC DNA]</scope>
    <source>
        <strain evidence="3 4">Yn1</strain>
    </source>
</reference>
<dbReference type="GO" id="GO:0034220">
    <property type="term" value="P:monoatomic ion transmembrane transport"/>
    <property type="evidence" value="ECO:0007669"/>
    <property type="project" value="UniProtKB-KW"/>
</dbReference>
<keyword evidence="3" id="KW-0406">Ion transport</keyword>
<sequence>MLIRGVGRILGGIFYQRCFYLFLMLMSFVAVVSFIDPTPLGRIAIAGANAFLVVATVASVGRTTLSFLLALVLAAPALVYQWIALRSGDPHALVMSRWFAVALYAAAIGYLMRYVFQREVMTADKLFGAASMYLLIGVFWAFLYALIDNYHPGSFTLGGQPTNPGFFDFVYFSFTVLTSTGFGDLAPLGRQARGICTVEQITGSLFVAILIARLAGVYPPGVDKAE</sequence>
<keyword evidence="3" id="KW-0407">Ion channel</keyword>
<protein>
    <submittedName>
        <fullName evidence="3">Two pore domain potassium channel family protein</fullName>
    </submittedName>
</protein>
<evidence type="ECO:0000313" key="3">
    <source>
        <dbReference type="EMBL" id="RCS30771.1"/>
    </source>
</evidence>
<organism evidence="3 4">
    <name type="scientific">Rhodanobacter denitrificans</name>
    <dbReference type="NCBI Taxonomy" id="666685"/>
    <lineage>
        <taxon>Bacteria</taxon>
        <taxon>Pseudomonadati</taxon>
        <taxon>Pseudomonadota</taxon>
        <taxon>Gammaproteobacteria</taxon>
        <taxon>Lysobacterales</taxon>
        <taxon>Rhodanobacteraceae</taxon>
        <taxon>Rhodanobacter</taxon>
    </lineage>
</organism>
<keyword evidence="4" id="KW-1185">Reference proteome</keyword>
<feature type="domain" description="Potassium channel" evidence="2">
    <location>
        <begin position="146"/>
        <end position="215"/>
    </location>
</feature>
<comment type="caution">
    <text evidence="3">The sequence shown here is derived from an EMBL/GenBank/DDBJ whole genome shotgun (WGS) entry which is preliminary data.</text>
</comment>
<feature type="transmembrane region" description="Helical" evidence="1">
    <location>
        <begin position="169"/>
        <end position="189"/>
    </location>
</feature>
<proteinExistence type="predicted"/>
<dbReference type="Pfam" id="PF07885">
    <property type="entry name" value="Ion_trans_2"/>
    <property type="match status" value="1"/>
</dbReference>
<name>A0A368KFT6_9GAMM</name>
<feature type="transmembrane region" description="Helical" evidence="1">
    <location>
        <begin position="12"/>
        <end position="34"/>
    </location>
</feature>
<evidence type="ECO:0000259" key="2">
    <source>
        <dbReference type="Pfam" id="PF07885"/>
    </source>
</evidence>
<feature type="transmembrane region" description="Helical" evidence="1">
    <location>
        <begin position="40"/>
        <end position="58"/>
    </location>
</feature>
<keyword evidence="3" id="KW-0813">Transport</keyword>
<gene>
    <name evidence="3" type="ORF">DEO45_03100</name>
</gene>
<feature type="transmembrane region" description="Helical" evidence="1">
    <location>
        <begin position="65"/>
        <end position="83"/>
    </location>
</feature>
<keyword evidence="1" id="KW-0812">Transmembrane</keyword>